<dbReference type="VEuPathDB" id="FungiDB:PV10_07466"/>
<evidence type="ECO:0000313" key="3">
    <source>
        <dbReference type="Proteomes" id="UP000288859"/>
    </source>
</evidence>
<gene>
    <name evidence="2" type="ORF">B0A52_03562</name>
</gene>
<feature type="compositionally biased region" description="Polar residues" evidence="1">
    <location>
        <begin position="237"/>
        <end position="246"/>
    </location>
</feature>
<dbReference type="Proteomes" id="UP000288859">
    <property type="component" value="Unassembled WGS sequence"/>
</dbReference>
<dbReference type="OrthoDB" id="4153356at2759"/>
<protein>
    <submittedName>
        <fullName evidence="2">Uncharacterized protein</fullName>
    </submittedName>
</protein>
<feature type="compositionally biased region" description="Basic and acidic residues" evidence="1">
    <location>
        <begin position="254"/>
        <end position="267"/>
    </location>
</feature>
<reference evidence="2 3" key="1">
    <citation type="submission" date="2017-03" db="EMBL/GenBank/DDBJ databases">
        <title>Genomes of endolithic fungi from Antarctica.</title>
        <authorList>
            <person name="Coleine C."/>
            <person name="Masonjones S."/>
            <person name="Stajich J.E."/>
        </authorList>
    </citation>
    <scope>NUCLEOTIDE SEQUENCE [LARGE SCALE GENOMIC DNA]</scope>
    <source>
        <strain evidence="2 3">CCFEE 6314</strain>
    </source>
</reference>
<evidence type="ECO:0000256" key="1">
    <source>
        <dbReference type="SAM" id="MobiDB-lite"/>
    </source>
</evidence>
<organism evidence="2 3">
    <name type="scientific">Exophiala mesophila</name>
    <name type="common">Black yeast-like fungus</name>
    <dbReference type="NCBI Taxonomy" id="212818"/>
    <lineage>
        <taxon>Eukaryota</taxon>
        <taxon>Fungi</taxon>
        <taxon>Dikarya</taxon>
        <taxon>Ascomycota</taxon>
        <taxon>Pezizomycotina</taxon>
        <taxon>Eurotiomycetes</taxon>
        <taxon>Chaetothyriomycetidae</taxon>
        <taxon>Chaetothyriales</taxon>
        <taxon>Herpotrichiellaceae</taxon>
        <taxon>Exophiala</taxon>
    </lineage>
</organism>
<sequence>MATQIKDQDVPKPLHDFLDMKHSWASGFWAGDGGTKPLASIVFIMPTIFTGQGTEALIEIATDGAEFHERVIDHLVRRMDECQHNLSQHDIDLLFRHIQKHRSRIGTTTTKPHIESIPDLLKFFLDQATTADALAHKADSVSKQFSQIKKISKRILADQQELGRELVASIEGRKKLKIATNVLDTVWDKVQVDWRTLKAEVDDFEADQSILQVIHLAEPESDEPTQATEATPGEKWSTGSIQSQGSPVAPYAEVDWKEKEQEHKDGSIEGGSTETPGEMDKLLELMRVALDVASKSEENKKAEDKGEAA</sequence>
<name>A0A438N9S3_EXOME</name>
<feature type="region of interest" description="Disordered" evidence="1">
    <location>
        <begin position="217"/>
        <end position="281"/>
    </location>
</feature>
<evidence type="ECO:0000313" key="2">
    <source>
        <dbReference type="EMBL" id="RVX72374.1"/>
    </source>
</evidence>
<proteinExistence type="predicted"/>
<dbReference type="AlphaFoldDB" id="A0A438N9S3"/>
<accession>A0A438N9S3</accession>
<dbReference type="EMBL" id="NAJM01000012">
    <property type="protein sequence ID" value="RVX72374.1"/>
    <property type="molecule type" value="Genomic_DNA"/>
</dbReference>
<comment type="caution">
    <text evidence="2">The sequence shown here is derived from an EMBL/GenBank/DDBJ whole genome shotgun (WGS) entry which is preliminary data.</text>
</comment>